<protein>
    <submittedName>
        <fullName evidence="1">Arsenate reductase and related proteins, glutaredoxin family</fullName>
    </submittedName>
</protein>
<dbReference type="PANTHER" id="PTHR30041">
    <property type="entry name" value="ARSENATE REDUCTASE"/>
    <property type="match status" value="1"/>
</dbReference>
<dbReference type="InterPro" id="IPR036249">
    <property type="entry name" value="Thioredoxin-like_sf"/>
</dbReference>
<dbReference type="InterPro" id="IPR006660">
    <property type="entry name" value="Arsenate_reductase-like"/>
</dbReference>
<dbReference type="AlphaFoldDB" id="A0A1W1BAH5"/>
<accession>A0A1W1BAH5</accession>
<name>A0A1W1BAH5_9ZZZZ</name>
<dbReference type="InterPro" id="IPR006504">
    <property type="entry name" value="Tscrpt_reg_Spx/MgsR"/>
</dbReference>
<dbReference type="Gene3D" id="3.40.30.10">
    <property type="entry name" value="Glutaredoxin"/>
    <property type="match status" value="1"/>
</dbReference>
<gene>
    <name evidence="1" type="ORF">MNB_SM-7-1093</name>
</gene>
<reference evidence="1" key="1">
    <citation type="submission" date="2016-10" db="EMBL/GenBank/DDBJ databases">
        <authorList>
            <person name="de Groot N.N."/>
        </authorList>
    </citation>
    <scope>NUCLEOTIDE SEQUENCE</scope>
</reference>
<dbReference type="NCBIfam" id="TIGR01617">
    <property type="entry name" value="arsC_related"/>
    <property type="match status" value="1"/>
</dbReference>
<dbReference type="Pfam" id="PF03960">
    <property type="entry name" value="ArsC"/>
    <property type="match status" value="1"/>
</dbReference>
<dbReference type="PROSITE" id="PS51353">
    <property type="entry name" value="ARSC"/>
    <property type="match status" value="1"/>
</dbReference>
<dbReference type="PANTHER" id="PTHR30041:SF8">
    <property type="entry name" value="PROTEIN YFFB"/>
    <property type="match status" value="1"/>
</dbReference>
<dbReference type="EMBL" id="FPHB01000011">
    <property type="protein sequence ID" value="SFV50465.1"/>
    <property type="molecule type" value="Genomic_DNA"/>
</dbReference>
<dbReference type="SUPFAM" id="SSF52833">
    <property type="entry name" value="Thioredoxin-like"/>
    <property type="match status" value="1"/>
</dbReference>
<dbReference type="CDD" id="cd02977">
    <property type="entry name" value="ArsC_family"/>
    <property type="match status" value="1"/>
</dbReference>
<sequence>MKIYGIKNCDTVKKTLKFFDKNGISYEFVDFKTTSPSCEDLQRWAEAVGLKKLFNTRSTTYRNLKLKELDLDDTAKIEWMCKEPLLIKRAIVESDQNIVVGYDEDAFTKLITKGA</sequence>
<evidence type="ECO:0000313" key="1">
    <source>
        <dbReference type="EMBL" id="SFV50465.1"/>
    </source>
</evidence>
<organism evidence="1">
    <name type="scientific">hydrothermal vent metagenome</name>
    <dbReference type="NCBI Taxonomy" id="652676"/>
    <lineage>
        <taxon>unclassified sequences</taxon>
        <taxon>metagenomes</taxon>
        <taxon>ecological metagenomes</taxon>
    </lineage>
</organism>
<proteinExistence type="predicted"/>